<dbReference type="InterPro" id="IPR012783">
    <property type="entry name" value="Znf_C4_TraR"/>
</dbReference>
<evidence type="ECO:0000313" key="7">
    <source>
        <dbReference type="Proteomes" id="UP001304423"/>
    </source>
</evidence>
<keyword evidence="1" id="KW-0479">Metal-binding</keyword>
<dbReference type="AlphaFoldDB" id="A0AAX4F475"/>
<keyword evidence="3" id="KW-0862">Zinc</keyword>
<evidence type="ECO:0000259" key="5">
    <source>
        <dbReference type="Pfam" id="PF01258"/>
    </source>
</evidence>
<dbReference type="EMBL" id="CP136339">
    <property type="protein sequence ID" value="WOA54352.1"/>
    <property type="molecule type" value="Genomic_DNA"/>
</dbReference>
<evidence type="ECO:0000256" key="1">
    <source>
        <dbReference type="ARBA" id="ARBA00022723"/>
    </source>
</evidence>
<dbReference type="InterPro" id="IPR000962">
    <property type="entry name" value="Znf_DskA_TraR"/>
</dbReference>
<evidence type="ECO:0000313" key="6">
    <source>
        <dbReference type="EMBL" id="WOA54352.1"/>
    </source>
</evidence>
<evidence type="ECO:0000256" key="4">
    <source>
        <dbReference type="PROSITE-ProRule" id="PRU00510"/>
    </source>
</evidence>
<dbReference type="Proteomes" id="UP001304423">
    <property type="component" value="Chromosome"/>
</dbReference>
<dbReference type="PANTHER" id="PTHR38777">
    <property type="entry name" value="FELS-2 PROPHAGE PROTEIN"/>
    <property type="match status" value="1"/>
</dbReference>
<gene>
    <name evidence="6" type="ORF">RXA29_09120</name>
</gene>
<dbReference type="RefSeq" id="WP_316394301.1">
    <property type="nucleotide sequence ID" value="NZ_CP136339.1"/>
</dbReference>
<proteinExistence type="predicted"/>
<name>A0AAX4F475_9GAMM</name>
<evidence type="ECO:0000256" key="2">
    <source>
        <dbReference type="ARBA" id="ARBA00022771"/>
    </source>
</evidence>
<dbReference type="Gene3D" id="1.20.120.910">
    <property type="entry name" value="DksA, coiled-coil domain"/>
    <property type="match status" value="1"/>
</dbReference>
<sequence length="75" mass="8463">MDFIDRAQEREQFIRENQIKKARQPLGRIASAFTCEECDAQIPGARRAALPGVSLCVTCQEIAELKNKHYRGTAL</sequence>
<dbReference type="InterPro" id="IPR020458">
    <property type="entry name" value="Znf_DskA_TraR_CS"/>
</dbReference>
<protein>
    <submittedName>
        <fullName evidence="6">TraR/DksA family transcriptional regulator</fullName>
    </submittedName>
</protein>
<dbReference type="Pfam" id="PF01258">
    <property type="entry name" value="zf-dskA_traR"/>
    <property type="match status" value="1"/>
</dbReference>
<feature type="domain" description="Zinc finger DksA/TraR C4-type" evidence="5">
    <location>
        <begin position="34"/>
        <end position="64"/>
    </location>
</feature>
<feature type="zinc finger region" description="dksA C4-type" evidence="4">
    <location>
        <begin position="35"/>
        <end position="59"/>
    </location>
</feature>
<dbReference type="GO" id="GO:0008270">
    <property type="term" value="F:zinc ion binding"/>
    <property type="evidence" value="ECO:0007669"/>
    <property type="project" value="UniProtKB-KW"/>
</dbReference>
<dbReference type="PROSITE" id="PS51128">
    <property type="entry name" value="ZF_DKSA_2"/>
    <property type="match status" value="1"/>
</dbReference>
<organism evidence="6 7">
    <name type="scientific">Dickeya solani</name>
    <dbReference type="NCBI Taxonomy" id="1089444"/>
    <lineage>
        <taxon>Bacteria</taxon>
        <taxon>Pseudomonadati</taxon>
        <taxon>Pseudomonadota</taxon>
        <taxon>Gammaproteobacteria</taxon>
        <taxon>Enterobacterales</taxon>
        <taxon>Pectobacteriaceae</taxon>
        <taxon>Dickeya</taxon>
    </lineage>
</organism>
<evidence type="ECO:0000256" key="3">
    <source>
        <dbReference type="ARBA" id="ARBA00022833"/>
    </source>
</evidence>
<dbReference type="GO" id="GO:1900378">
    <property type="term" value="P:positive regulation of secondary metabolite biosynthetic process"/>
    <property type="evidence" value="ECO:0007669"/>
    <property type="project" value="TreeGrafter"/>
</dbReference>
<dbReference type="SUPFAM" id="SSF57716">
    <property type="entry name" value="Glucocorticoid receptor-like (DNA-binding domain)"/>
    <property type="match status" value="1"/>
</dbReference>
<accession>A0AAX4F475</accession>
<dbReference type="PROSITE" id="PS01102">
    <property type="entry name" value="ZF_DKSA_1"/>
    <property type="match status" value="1"/>
</dbReference>
<reference evidence="6" key="1">
    <citation type="submission" date="2023-10" db="EMBL/GenBank/DDBJ databases">
        <title>Clonality and diversity in the soft rot Dickeya solani phytopathogen.</title>
        <authorList>
            <person name="Pedron J."/>
            <person name="Van Gijsegem F."/>
            <person name="Portier P."/>
            <person name="Taghouti G."/>
        </authorList>
    </citation>
    <scope>NUCLEOTIDE SEQUENCE</scope>
    <source>
        <strain evidence="6">CFBP5647</strain>
    </source>
</reference>
<dbReference type="PANTHER" id="PTHR38777:SF1">
    <property type="entry name" value="DNAK SUPPRESSOR PROTEIN"/>
    <property type="match status" value="1"/>
</dbReference>
<keyword evidence="2" id="KW-0863">Zinc-finger</keyword>
<dbReference type="NCBIfam" id="TIGR02419">
    <property type="entry name" value="C4_traR_proteo"/>
    <property type="match status" value="1"/>
</dbReference>